<dbReference type="InterPro" id="IPR002052">
    <property type="entry name" value="DNA_methylase_N6_adenine_CS"/>
</dbReference>
<sequence length="457" mass="53563">MSIFTIRPKDYVQTLTSNPEYKQLYGEIFTPFSIVDTMLDMMDPSVFSNPSHTFMDGGAGTGYFTMALCWKLDTHLTSCMPDETQRRHHILTQMVYMCEIRPENVLQLRRLFGTLANIIEGDFLSYNERTFHYVIGNPPYNCNGIKKVPTNTTQTKTQDGVTIWYSFIRHSIDLLKDQGELLVIIPSLWMRPDKEHMYTCMTRHKLCKIKCLSNTETNKAFKGEAQTPTSMVYLRKTENDYIVDLYDFSMQCYVPYTYRPMEPIPVFGASVLHKIRTFLPFQTLRVYKTNMPSKKTSLSNVQDTSHPFENVRTAVIADQRHVRFIQEYSSIPLAYHGVKKLILAHKMYGFPYLDLKGKYGISNRDTYVIVSEDEIYLNKICDFFKTKFALYLLECTRYRMKYIDKHIFDLIPDVTRLNDFPDTIDDATLSHYFKLSDEENHVIDTLHTKMYSFQYVE</sequence>
<evidence type="ECO:0000256" key="4">
    <source>
        <dbReference type="ARBA" id="ARBA00022691"/>
    </source>
</evidence>
<keyword evidence="6" id="KW-0238">DNA-binding</keyword>
<dbReference type="Gene3D" id="3.40.50.150">
    <property type="entry name" value="Vaccinia Virus protein VP39"/>
    <property type="match status" value="1"/>
</dbReference>
<keyword evidence="3" id="KW-0808">Transferase</keyword>
<keyword evidence="5" id="KW-0680">Restriction system</keyword>
<evidence type="ECO:0000256" key="6">
    <source>
        <dbReference type="ARBA" id="ARBA00023125"/>
    </source>
</evidence>
<name>A0A6C0JUE9_9ZZZZ</name>
<evidence type="ECO:0000256" key="5">
    <source>
        <dbReference type="ARBA" id="ARBA00022747"/>
    </source>
</evidence>
<evidence type="ECO:0000259" key="8">
    <source>
        <dbReference type="Pfam" id="PF07669"/>
    </source>
</evidence>
<reference evidence="9" key="1">
    <citation type="journal article" date="2020" name="Nature">
        <title>Giant virus diversity and host interactions through global metagenomics.</title>
        <authorList>
            <person name="Schulz F."/>
            <person name="Roux S."/>
            <person name="Paez-Espino D."/>
            <person name="Jungbluth S."/>
            <person name="Walsh D.A."/>
            <person name="Denef V.J."/>
            <person name="McMahon K.D."/>
            <person name="Konstantinidis K.T."/>
            <person name="Eloe-Fadrosh E.A."/>
            <person name="Kyrpides N.C."/>
            <person name="Woyke T."/>
        </authorList>
    </citation>
    <scope>NUCLEOTIDE SEQUENCE</scope>
    <source>
        <strain evidence="9">GVMAG-S-1074260-58</strain>
    </source>
</reference>
<organism evidence="9">
    <name type="scientific">viral metagenome</name>
    <dbReference type="NCBI Taxonomy" id="1070528"/>
    <lineage>
        <taxon>unclassified sequences</taxon>
        <taxon>metagenomes</taxon>
        <taxon>organismal metagenomes</taxon>
    </lineage>
</organism>
<protein>
    <recommendedName>
        <fullName evidence="1">site-specific DNA-methyltransferase (adenine-specific)</fullName>
        <ecNumber evidence="1">2.1.1.72</ecNumber>
    </recommendedName>
</protein>
<dbReference type="InterPro" id="IPR011639">
    <property type="entry name" value="MethylTrfase_TaqI-like_dom"/>
</dbReference>
<dbReference type="PROSITE" id="PS00092">
    <property type="entry name" value="N6_MTASE"/>
    <property type="match status" value="1"/>
</dbReference>
<dbReference type="EMBL" id="MN740710">
    <property type="protein sequence ID" value="QHU09375.1"/>
    <property type="molecule type" value="Genomic_DNA"/>
</dbReference>
<accession>A0A6C0JUE9</accession>
<evidence type="ECO:0000256" key="1">
    <source>
        <dbReference type="ARBA" id="ARBA00011900"/>
    </source>
</evidence>
<dbReference type="Pfam" id="PF07669">
    <property type="entry name" value="Eco57I"/>
    <property type="match status" value="1"/>
</dbReference>
<dbReference type="PANTHER" id="PTHR33841">
    <property type="entry name" value="DNA METHYLTRANSFERASE YEEA-RELATED"/>
    <property type="match status" value="1"/>
</dbReference>
<dbReference type="InterPro" id="IPR050953">
    <property type="entry name" value="N4_N6_ade-DNA_methylase"/>
</dbReference>
<dbReference type="SUPFAM" id="SSF53335">
    <property type="entry name" value="S-adenosyl-L-methionine-dependent methyltransferases"/>
    <property type="match status" value="1"/>
</dbReference>
<evidence type="ECO:0000256" key="3">
    <source>
        <dbReference type="ARBA" id="ARBA00022679"/>
    </source>
</evidence>
<comment type="catalytic activity">
    <reaction evidence="7">
        <text>a 2'-deoxyadenosine in DNA + S-adenosyl-L-methionine = an N(6)-methyl-2'-deoxyadenosine in DNA + S-adenosyl-L-homocysteine + H(+)</text>
        <dbReference type="Rhea" id="RHEA:15197"/>
        <dbReference type="Rhea" id="RHEA-COMP:12418"/>
        <dbReference type="Rhea" id="RHEA-COMP:12419"/>
        <dbReference type="ChEBI" id="CHEBI:15378"/>
        <dbReference type="ChEBI" id="CHEBI:57856"/>
        <dbReference type="ChEBI" id="CHEBI:59789"/>
        <dbReference type="ChEBI" id="CHEBI:90615"/>
        <dbReference type="ChEBI" id="CHEBI:90616"/>
        <dbReference type="EC" id="2.1.1.72"/>
    </reaction>
</comment>
<dbReference type="GO" id="GO:0003677">
    <property type="term" value="F:DNA binding"/>
    <property type="evidence" value="ECO:0007669"/>
    <property type="project" value="UniProtKB-KW"/>
</dbReference>
<keyword evidence="4" id="KW-0949">S-adenosyl-L-methionine</keyword>
<dbReference type="InterPro" id="IPR029063">
    <property type="entry name" value="SAM-dependent_MTases_sf"/>
</dbReference>
<dbReference type="GO" id="GO:0009007">
    <property type="term" value="F:site-specific DNA-methyltransferase (adenine-specific) activity"/>
    <property type="evidence" value="ECO:0007669"/>
    <property type="project" value="UniProtKB-EC"/>
</dbReference>
<feature type="domain" description="Type II methyltransferase M.TaqI-like" evidence="8">
    <location>
        <begin position="126"/>
        <end position="198"/>
    </location>
</feature>
<dbReference type="PANTHER" id="PTHR33841:SF6">
    <property type="entry name" value="TYPE II METHYLTRANSFERASE M.HINDII"/>
    <property type="match status" value="1"/>
</dbReference>
<dbReference type="GO" id="GO:0032259">
    <property type="term" value="P:methylation"/>
    <property type="evidence" value="ECO:0007669"/>
    <property type="project" value="UniProtKB-KW"/>
</dbReference>
<dbReference type="GO" id="GO:0009307">
    <property type="term" value="P:DNA restriction-modification system"/>
    <property type="evidence" value="ECO:0007669"/>
    <property type="project" value="UniProtKB-KW"/>
</dbReference>
<evidence type="ECO:0000256" key="7">
    <source>
        <dbReference type="ARBA" id="ARBA00047942"/>
    </source>
</evidence>
<keyword evidence="2" id="KW-0489">Methyltransferase</keyword>
<evidence type="ECO:0000256" key="2">
    <source>
        <dbReference type="ARBA" id="ARBA00022603"/>
    </source>
</evidence>
<dbReference type="PRINTS" id="PR00507">
    <property type="entry name" value="N12N6MTFRASE"/>
</dbReference>
<dbReference type="AlphaFoldDB" id="A0A6C0JUE9"/>
<evidence type="ECO:0000313" key="9">
    <source>
        <dbReference type="EMBL" id="QHU09375.1"/>
    </source>
</evidence>
<dbReference type="EC" id="2.1.1.72" evidence="1"/>
<proteinExistence type="predicted"/>